<dbReference type="CDD" id="cd03785">
    <property type="entry name" value="GT28_MurG"/>
    <property type="match status" value="1"/>
</dbReference>
<keyword evidence="1" id="KW-0132">Cell division</keyword>
<dbReference type="OrthoDB" id="9808936at2"/>
<keyword evidence="1" id="KW-0133">Cell shape</keyword>
<feature type="binding site" evidence="1">
    <location>
        <position position="124"/>
    </location>
    <ligand>
        <name>UDP-N-acetyl-alpha-D-glucosamine</name>
        <dbReference type="ChEBI" id="CHEBI:57705"/>
    </ligand>
</feature>
<keyword evidence="1" id="KW-0472">Membrane</keyword>
<evidence type="ECO:0000313" key="3">
    <source>
        <dbReference type="Proteomes" id="UP000254912"/>
    </source>
</evidence>
<dbReference type="GO" id="GO:0071555">
    <property type="term" value="P:cell wall organization"/>
    <property type="evidence" value="ECO:0007669"/>
    <property type="project" value="UniProtKB-KW"/>
</dbReference>
<keyword evidence="1" id="KW-0961">Cell wall biogenesis/degradation</keyword>
<accession>A0A288Q694</accession>
<dbReference type="Gene3D" id="3.40.50.2000">
    <property type="entry name" value="Glycogen Phosphorylase B"/>
    <property type="match status" value="2"/>
</dbReference>
<comment type="caution">
    <text evidence="1">Lacks conserved residue(s) required for the propagation of feature annotation.</text>
</comment>
<dbReference type="GO" id="GO:0009252">
    <property type="term" value="P:peptidoglycan biosynthetic process"/>
    <property type="evidence" value="ECO:0007669"/>
    <property type="project" value="UniProtKB-UniRule"/>
</dbReference>
<dbReference type="GO" id="GO:0051301">
    <property type="term" value="P:cell division"/>
    <property type="evidence" value="ECO:0007669"/>
    <property type="project" value="UniProtKB-KW"/>
</dbReference>
<keyword evidence="1" id="KW-0131">Cell cycle</keyword>
<evidence type="ECO:0000313" key="2">
    <source>
        <dbReference type="EMBL" id="RDL11689.1"/>
    </source>
</evidence>
<dbReference type="KEGG" id="wso:WSWS_00478"/>
<feature type="binding site" evidence="1">
    <location>
        <position position="197"/>
    </location>
    <ligand>
        <name>UDP-N-acetyl-alpha-D-glucosamine</name>
        <dbReference type="ChEBI" id="CHEBI:57705"/>
    </ligand>
</feature>
<organism evidence="2 3">
    <name type="scientific">Weissella soli</name>
    <dbReference type="NCBI Taxonomy" id="155866"/>
    <lineage>
        <taxon>Bacteria</taxon>
        <taxon>Bacillati</taxon>
        <taxon>Bacillota</taxon>
        <taxon>Bacilli</taxon>
        <taxon>Lactobacillales</taxon>
        <taxon>Lactobacillaceae</taxon>
        <taxon>Weissella</taxon>
    </lineage>
</organism>
<keyword evidence="1 2" id="KW-0808">Transferase</keyword>
<dbReference type="PANTHER" id="PTHR21015">
    <property type="entry name" value="UDP-N-ACETYLGLUCOSAMINE--N-ACETYLMURAMYL-(PENTAPEPTIDE) PYROPHOSPHORYL-UNDECAPRENOL N-ACETYLGLUCOSAMINE TRANSFERASE 1"/>
    <property type="match status" value="1"/>
</dbReference>
<comment type="subcellular location">
    <subcellularLocation>
        <location evidence="1">Cell membrane</location>
        <topology evidence="1">Peripheral membrane protein</topology>
        <orientation evidence="1">Cytoplasmic side</orientation>
    </subcellularLocation>
</comment>
<feature type="binding site" evidence="1">
    <location>
        <begin position="10"/>
        <end position="12"/>
    </location>
    <ligand>
        <name>UDP-N-acetyl-alpha-D-glucosamine</name>
        <dbReference type="ChEBI" id="CHEBI:57705"/>
    </ligand>
</feature>
<comment type="similarity">
    <text evidence="1">Belongs to the glycosyltransferase 28 family. MurG subfamily.</text>
</comment>
<dbReference type="GO" id="GO:0005886">
    <property type="term" value="C:plasma membrane"/>
    <property type="evidence" value="ECO:0007669"/>
    <property type="project" value="UniProtKB-SubCell"/>
</dbReference>
<dbReference type="AlphaFoldDB" id="A0A288Q694"/>
<protein>
    <recommendedName>
        <fullName evidence="1">UDP-N-acetylglucosamine--N-acetylmuramyl-(pentapeptide) pyrophosphoryl-undecaprenol N-acetylglucosamine transferase</fullName>
        <ecNumber evidence="1">2.4.1.227</ecNumber>
    </recommendedName>
    <alternativeName>
        <fullName evidence="1">Undecaprenyl-PP-MurNAc-pentapeptide-UDPGlcNAc GlcNAc transferase</fullName>
    </alternativeName>
</protein>
<keyword evidence="1" id="KW-1003">Cell membrane</keyword>
<dbReference type="NCBIfam" id="TIGR01133">
    <property type="entry name" value="murG"/>
    <property type="match status" value="1"/>
</dbReference>
<dbReference type="EMBL" id="QRAS01000001">
    <property type="protein sequence ID" value="RDL11689.1"/>
    <property type="molecule type" value="Genomic_DNA"/>
</dbReference>
<dbReference type="PANTHER" id="PTHR21015:SF22">
    <property type="entry name" value="GLYCOSYLTRANSFERASE"/>
    <property type="match status" value="1"/>
</dbReference>
<comment type="caution">
    <text evidence="2">The sequence shown here is derived from an EMBL/GenBank/DDBJ whole genome shotgun (WGS) entry which is preliminary data.</text>
</comment>
<evidence type="ECO:0000256" key="1">
    <source>
        <dbReference type="HAMAP-Rule" id="MF_00033"/>
    </source>
</evidence>
<dbReference type="InterPro" id="IPR006009">
    <property type="entry name" value="GlcNAc_MurG"/>
</dbReference>
<dbReference type="InterPro" id="IPR004276">
    <property type="entry name" value="GlycoTrans_28_N"/>
</dbReference>
<dbReference type="HAMAP" id="MF_00033">
    <property type="entry name" value="MurG"/>
    <property type="match status" value="1"/>
</dbReference>
<dbReference type="GO" id="GO:0050511">
    <property type="term" value="F:undecaprenyldiphospho-muramoylpentapeptide beta-N-acetylglucosaminyltransferase activity"/>
    <property type="evidence" value="ECO:0007669"/>
    <property type="project" value="UniProtKB-UniRule"/>
</dbReference>
<feature type="binding site" evidence="1">
    <location>
        <position position="299"/>
    </location>
    <ligand>
        <name>UDP-N-acetyl-alpha-D-glucosamine</name>
        <dbReference type="ChEBI" id="CHEBI:57705"/>
    </ligand>
</feature>
<dbReference type="GO" id="GO:0008360">
    <property type="term" value="P:regulation of cell shape"/>
    <property type="evidence" value="ECO:0007669"/>
    <property type="project" value="UniProtKB-KW"/>
</dbReference>
<dbReference type="Pfam" id="PF03033">
    <property type="entry name" value="Glyco_transf_28"/>
    <property type="match status" value="1"/>
</dbReference>
<dbReference type="SUPFAM" id="SSF53756">
    <property type="entry name" value="UDP-Glycosyltransferase/glycogen phosphorylase"/>
    <property type="match status" value="1"/>
</dbReference>
<dbReference type="Pfam" id="PF04101">
    <property type="entry name" value="Glyco_tran_28_C"/>
    <property type="match status" value="1"/>
</dbReference>
<comment type="catalytic activity">
    <reaction evidence="1">
        <text>Mur2Ac(oyl-L-Ala-gamma-D-Glu-L-Lys-D-Ala-D-Ala)-di-trans,octa-cis-undecaprenyl diphosphate + UDP-N-acetyl-alpha-D-glucosamine = beta-D-GlcNAc-(1-&gt;4)-Mur2Ac(oyl-L-Ala-gamma-D-Glu-L-Lys-D-Ala-D-Ala)-di-trans,octa-cis-undecaprenyl diphosphate + UDP + H(+)</text>
        <dbReference type="Rhea" id="RHEA:23192"/>
        <dbReference type="ChEBI" id="CHEBI:15378"/>
        <dbReference type="ChEBI" id="CHEBI:57705"/>
        <dbReference type="ChEBI" id="CHEBI:58223"/>
        <dbReference type="ChEBI" id="CHEBI:60032"/>
        <dbReference type="ChEBI" id="CHEBI:60033"/>
        <dbReference type="EC" id="2.4.1.227"/>
    </reaction>
</comment>
<dbReference type="EC" id="2.4.1.227" evidence="1"/>
<keyword evidence="1" id="KW-0328">Glycosyltransferase</keyword>
<comment type="function">
    <text evidence="1">Cell wall formation. Catalyzes the transfer of a GlcNAc subunit on undecaprenyl-pyrophosphoryl-MurNAc-pentapeptide (lipid intermediate I) to form undecaprenyl-pyrophosphoryl-MurNAc-(pentapeptide)GlcNAc (lipid intermediate II).</text>
</comment>
<keyword evidence="3" id="KW-1185">Reference proteome</keyword>
<reference evidence="2 3" key="1">
    <citation type="submission" date="2018-07" db="EMBL/GenBank/DDBJ databases">
        <title>Genomic Encyclopedia of Type Strains, Phase III (KMG-III): the genomes of soil and plant-associated and newly described type strains.</title>
        <authorList>
            <person name="Whitman W."/>
        </authorList>
    </citation>
    <scope>NUCLEOTIDE SEQUENCE [LARGE SCALE GENOMIC DNA]</scope>
    <source>
        <strain evidence="2 3">CECT 7031</strain>
    </source>
</reference>
<dbReference type="InterPro" id="IPR007235">
    <property type="entry name" value="Glyco_trans_28_C"/>
</dbReference>
<comment type="pathway">
    <text evidence="1">Cell wall biogenesis; peptidoglycan biosynthesis.</text>
</comment>
<feature type="binding site" evidence="1">
    <location>
        <position position="254"/>
    </location>
    <ligand>
        <name>UDP-N-acetyl-alpha-D-glucosamine</name>
        <dbReference type="ChEBI" id="CHEBI:57705"/>
    </ligand>
</feature>
<dbReference type="Proteomes" id="UP000254912">
    <property type="component" value="Unassembled WGS sequence"/>
</dbReference>
<name>A0A288Q694_9LACO</name>
<gene>
    <name evidence="1" type="primary">murG</name>
    <name evidence="2" type="ORF">DFP99_0107</name>
</gene>
<proteinExistence type="inferred from homology"/>
<dbReference type="RefSeq" id="WP_070229761.1">
    <property type="nucleotide sequence ID" value="NZ_BJYO01000002.1"/>
</dbReference>
<dbReference type="GO" id="GO:0005975">
    <property type="term" value="P:carbohydrate metabolic process"/>
    <property type="evidence" value="ECO:0007669"/>
    <property type="project" value="InterPro"/>
</dbReference>
<dbReference type="UniPathway" id="UPA00219"/>
<keyword evidence="1" id="KW-0573">Peptidoglycan synthesis</keyword>
<sequence length="367" mass="39398">MKVVFSGGGTGGHIYPALATIETWQKQDPTLDVLYIGGERGLEKEIVPAAGLAFKALAIQGFVRSLSLENARTIYLFLTATHKAKQLLKAFQPDVVIGTGGYVSGPVLYAAQQLKIPTVLHEQNSVVGVTNKFLARHVTKVGVAFPAALKEFKPGLAEVVGNPRAQQVVAGENEARFDVTTLGLQPKVPTVLIFGGSQGAPRINKAVAEAIQQFNGRPYQVIFATGKKRFGDVQAWLQEKQVTVAPNVAIVPYIADMPHLMPHVDVVVGRAGATSLAEQTALGKAMVLIPSPYVTNDHQTKNAQSLVAVGAAEMITEAFLTGTTLFATVDHLMTDPKYRENMAMMSQQLGVRDAADEFIKLIKSTVK</sequence>
<dbReference type="GeneID" id="94545683"/>